<dbReference type="AlphaFoldDB" id="A0A1F5E5R2"/>
<reference evidence="1 2" key="1">
    <citation type="journal article" date="2016" name="Nat. Commun.">
        <title>Thousands of microbial genomes shed light on interconnected biogeochemical processes in an aquifer system.</title>
        <authorList>
            <person name="Anantharaman K."/>
            <person name="Brown C.T."/>
            <person name="Hug L.A."/>
            <person name="Sharon I."/>
            <person name="Castelle C.J."/>
            <person name="Probst A.J."/>
            <person name="Thomas B.C."/>
            <person name="Singh A."/>
            <person name="Wilkins M.J."/>
            <person name="Karaoz U."/>
            <person name="Brodie E.L."/>
            <person name="Williams K.H."/>
            <person name="Hubbard S.S."/>
            <person name="Banfield J.F."/>
        </authorList>
    </citation>
    <scope>NUCLEOTIDE SEQUENCE [LARGE SCALE GENOMIC DNA]</scope>
</reference>
<evidence type="ECO:0000313" key="1">
    <source>
        <dbReference type="EMBL" id="OGD62749.1"/>
    </source>
</evidence>
<dbReference type="EMBL" id="MEZK01000017">
    <property type="protein sequence ID" value="OGD62749.1"/>
    <property type="molecule type" value="Genomic_DNA"/>
</dbReference>
<dbReference type="Proteomes" id="UP000177006">
    <property type="component" value="Unassembled WGS sequence"/>
</dbReference>
<proteinExistence type="predicted"/>
<gene>
    <name evidence="1" type="ORF">A2160_04765</name>
</gene>
<name>A0A1F5E5R2_9BACT</name>
<protein>
    <submittedName>
        <fullName evidence="1">Uncharacterized protein</fullName>
    </submittedName>
</protein>
<evidence type="ECO:0000313" key="2">
    <source>
        <dbReference type="Proteomes" id="UP000177006"/>
    </source>
</evidence>
<organism evidence="1 2">
    <name type="scientific">Candidatus Beckwithbacteria bacterium RBG_13_42_9</name>
    <dbReference type="NCBI Taxonomy" id="1797457"/>
    <lineage>
        <taxon>Bacteria</taxon>
        <taxon>Candidatus Beckwithiibacteriota</taxon>
    </lineage>
</organism>
<sequence>MADIEVKYPLAYALSFHLPDDLVVARVEESLKTHSFSPSVVVVECFTGDTAVVHTGRRSGDLGVLSQVNFHDPERRPGDYDLYARGMWDLRAPLDIQTRRAAMLADDLKVPLVVVRPDEMVLRVAEPFLGLKAVEINLA</sequence>
<accession>A0A1F5E5R2</accession>
<dbReference type="STRING" id="1797457.A2160_04765"/>
<comment type="caution">
    <text evidence="1">The sequence shown here is derived from an EMBL/GenBank/DDBJ whole genome shotgun (WGS) entry which is preliminary data.</text>
</comment>